<organism evidence="2">
    <name type="scientific">uncultured Caudovirales phage</name>
    <dbReference type="NCBI Taxonomy" id="2100421"/>
    <lineage>
        <taxon>Viruses</taxon>
        <taxon>Duplodnaviria</taxon>
        <taxon>Heunggongvirae</taxon>
        <taxon>Uroviricota</taxon>
        <taxon>Caudoviricetes</taxon>
        <taxon>Peduoviridae</taxon>
        <taxon>Maltschvirus</taxon>
        <taxon>Maltschvirus maltsch</taxon>
    </lineage>
</organism>
<dbReference type="SUPFAM" id="SSF52540">
    <property type="entry name" value="P-loop containing nucleoside triphosphate hydrolases"/>
    <property type="match status" value="1"/>
</dbReference>
<protein>
    <submittedName>
        <fullName evidence="2">Helicase domain containing protein</fullName>
    </submittedName>
</protein>
<dbReference type="EMBL" id="LR796182">
    <property type="protein sequence ID" value="CAB4125021.1"/>
    <property type="molecule type" value="Genomic_DNA"/>
</dbReference>
<dbReference type="InterPro" id="IPR027417">
    <property type="entry name" value="P-loop_NTPase"/>
</dbReference>
<evidence type="ECO:0000256" key="1">
    <source>
        <dbReference type="SAM" id="MobiDB-lite"/>
    </source>
</evidence>
<keyword evidence="2" id="KW-0067">ATP-binding</keyword>
<dbReference type="Gene3D" id="3.40.50.300">
    <property type="entry name" value="P-loop containing nucleotide triphosphate hydrolases"/>
    <property type="match status" value="1"/>
</dbReference>
<proteinExistence type="predicted"/>
<accession>A0A6J5KSW5</accession>
<feature type="region of interest" description="Disordered" evidence="1">
    <location>
        <begin position="1"/>
        <end position="90"/>
    </location>
</feature>
<dbReference type="Gene3D" id="3.30.420.240">
    <property type="match status" value="1"/>
</dbReference>
<evidence type="ECO:0000313" key="2">
    <source>
        <dbReference type="EMBL" id="CAB4125021.1"/>
    </source>
</evidence>
<keyword evidence="2" id="KW-0347">Helicase</keyword>
<keyword evidence="2" id="KW-0378">Hydrolase</keyword>
<reference evidence="2" key="1">
    <citation type="submission" date="2020-04" db="EMBL/GenBank/DDBJ databases">
        <authorList>
            <person name="Chiriac C."/>
            <person name="Salcher M."/>
            <person name="Ghai R."/>
            <person name="Kavagutti S V."/>
        </authorList>
    </citation>
    <scope>NUCLEOTIDE SEQUENCE</scope>
</reference>
<dbReference type="Pfam" id="PF03237">
    <property type="entry name" value="Terminase_6N"/>
    <property type="match status" value="1"/>
</dbReference>
<name>A0A6J5KSW5_9CAUD</name>
<feature type="compositionally biased region" description="Pro residues" evidence="1">
    <location>
        <begin position="72"/>
        <end position="88"/>
    </location>
</feature>
<dbReference type="GO" id="GO:0004386">
    <property type="term" value="F:helicase activity"/>
    <property type="evidence" value="ECO:0007669"/>
    <property type="project" value="UniProtKB-KW"/>
</dbReference>
<feature type="compositionally biased region" description="Basic and acidic residues" evidence="1">
    <location>
        <begin position="16"/>
        <end position="36"/>
    </location>
</feature>
<keyword evidence="2" id="KW-0547">Nucleotide-binding</keyword>
<sequence>MTDTDAPKRGRGRPPGSKDARPRQRERGNPKQDLGKKPPGPGTTPTGADHGPVGVSIPEKVSPKANTSSLSPNPPPPGAPTAAPPPNPKTIKSLTEGYAYFVEVYRNQPVRFVEDVLKAKPLAWQVEFMEKVARGERRISVRAGHGVGKSTACSWVLIWFMLTRFPQKSVLTAPTAGQLFDALFSEVKRWINVLPDFLKDSIEVFSDRIVLKSAPESSFMSARTSSAERPEALAGVHSENVLLIVDEASAIPEPVFESAAGSMSGHSATTVLIGNPTRNTGLFFRTHNQLSQDWNNMHVSCLDNPLVATDFVNQIKATYGETSNAFRVRVLGEFSLREDDVLIAAELVDGAMNRDVVLDPKEPVLYGVDVARFGDDRTVIVKRQGAVVTEVRSWTGADLMETTGRIVHEAEIDKPAEILVDSIGLGSGVADRLRELGYNVRDVNVSESAAMNPQAARLRDELWLTVRDWLNQRTCKIPKSDQLRAELCAPTYGFTSSGKIKVEGKSELKRRGMRSPDIADALCLTFAGAAAMVGGRASRWVSGKSLKRGIVGIV</sequence>
<gene>
    <name evidence="2" type="ORF">UFOVP62_52</name>
</gene>